<dbReference type="EMBL" id="JAUTAN010000001">
    <property type="protein sequence ID" value="MDQ1103531.1"/>
    <property type="molecule type" value="Genomic_DNA"/>
</dbReference>
<dbReference type="AlphaFoldDB" id="A0AAJ1TWE1"/>
<name>A0AAJ1TWE1_9ACTN</name>
<dbReference type="RefSeq" id="WP_307198946.1">
    <property type="nucleotide sequence ID" value="NZ_JAUTAN010000001.1"/>
</dbReference>
<accession>A0AAJ1TWE1</accession>
<organism evidence="1 2">
    <name type="scientific">Nocardioides zeae</name>
    <dbReference type="NCBI Taxonomy" id="1457234"/>
    <lineage>
        <taxon>Bacteria</taxon>
        <taxon>Bacillati</taxon>
        <taxon>Actinomycetota</taxon>
        <taxon>Actinomycetes</taxon>
        <taxon>Propionibacteriales</taxon>
        <taxon>Nocardioidaceae</taxon>
        <taxon>Nocardioides</taxon>
    </lineage>
</organism>
<gene>
    <name evidence="1" type="ORF">QE405_000815</name>
</gene>
<protein>
    <submittedName>
        <fullName evidence="1">Uncharacterized protein</fullName>
    </submittedName>
</protein>
<dbReference type="Proteomes" id="UP001239215">
    <property type="component" value="Unassembled WGS sequence"/>
</dbReference>
<comment type="caution">
    <text evidence="1">The sequence shown here is derived from an EMBL/GenBank/DDBJ whole genome shotgun (WGS) entry which is preliminary data.</text>
</comment>
<evidence type="ECO:0000313" key="1">
    <source>
        <dbReference type="EMBL" id="MDQ1103531.1"/>
    </source>
</evidence>
<reference evidence="1" key="1">
    <citation type="submission" date="2023-07" db="EMBL/GenBank/DDBJ databases">
        <title>Functional and genomic diversity of the sorghum phyllosphere microbiome.</title>
        <authorList>
            <person name="Shade A."/>
        </authorList>
    </citation>
    <scope>NUCLEOTIDE SEQUENCE</scope>
    <source>
        <strain evidence="1">SORGH_AS_1067</strain>
    </source>
</reference>
<sequence>MHDQIRPSHDETLLRRFDYHHLSEGPERDLAASYAMVADLMAETLPVSPHVTRCLSALLDARRELGATTTGLVARRDG</sequence>
<proteinExistence type="predicted"/>
<evidence type="ECO:0000313" key="2">
    <source>
        <dbReference type="Proteomes" id="UP001239215"/>
    </source>
</evidence>